<accession>A0A2N9JKD3</accession>
<dbReference type="InterPro" id="IPR001173">
    <property type="entry name" value="Glyco_trans_2-like"/>
</dbReference>
<dbReference type="Gene3D" id="3.90.550.10">
    <property type="entry name" value="Spore Coat Polysaccharide Biosynthesis Protein SpsA, Chain A"/>
    <property type="match status" value="1"/>
</dbReference>
<dbReference type="CDD" id="cd00761">
    <property type="entry name" value="Glyco_tranf_GTA_type"/>
    <property type="match status" value="1"/>
</dbReference>
<dbReference type="InterPro" id="IPR029044">
    <property type="entry name" value="Nucleotide-diphossugar_trans"/>
</dbReference>
<dbReference type="Proteomes" id="UP000238164">
    <property type="component" value="Chromosome 1"/>
</dbReference>
<evidence type="ECO:0000313" key="2">
    <source>
        <dbReference type="EMBL" id="SPD88480.1"/>
    </source>
</evidence>
<feature type="domain" description="Glycosyltransferase 2-like" evidence="1">
    <location>
        <begin position="4"/>
        <end position="128"/>
    </location>
</feature>
<dbReference type="PANTHER" id="PTHR22916">
    <property type="entry name" value="GLYCOSYLTRANSFERASE"/>
    <property type="match status" value="1"/>
</dbReference>
<protein>
    <submittedName>
        <fullName evidence="2">Transferase</fullName>
    </submittedName>
</protein>
<organism evidence="2 3">
    <name type="scientific">Micropruina glycogenica</name>
    <dbReference type="NCBI Taxonomy" id="75385"/>
    <lineage>
        <taxon>Bacteria</taxon>
        <taxon>Bacillati</taxon>
        <taxon>Actinomycetota</taxon>
        <taxon>Actinomycetes</taxon>
        <taxon>Propionibacteriales</taxon>
        <taxon>Nocardioidaceae</taxon>
        <taxon>Micropruina</taxon>
    </lineage>
</organism>
<dbReference type="KEGG" id="mgg:MPLG2_3450"/>
<dbReference type="Pfam" id="PF00535">
    <property type="entry name" value="Glycos_transf_2"/>
    <property type="match status" value="1"/>
</dbReference>
<proteinExistence type="predicted"/>
<evidence type="ECO:0000313" key="3">
    <source>
        <dbReference type="Proteomes" id="UP000238164"/>
    </source>
</evidence>
<dbReference type="AlphaFoldDB" id="A0A2N9JKD3"/>
<sequence length="322" mass="36413">MKLSVIIPCYNVSAHLPTLIRSLHGNLRSDFEFVFVEDASTDSTGDALDELTADLPGARVVRHEVNLGLSAARNTGLAHAEGTYLAWLDADDWIGPGYLDQLVRVIERLGCEFVRTDHVRVTGRRRTVVRSPETRRNLVIAPRSAITPPFRSTSVDYPMAWAGVQHRRLAERGLLTFDERLATCADRHWVWRLHREAESFATVGLLGVFHRHDEPDSLSRLNDPRHLHFLDALRLIMTETQADREAELLLPKAVDAACALINFHVTKRARLSLEMQRQLVERSVETLDAMPSDVLDYVLDHGSPRRRTLLTRMRRDPAALAA</sequence>
<dbReference type="GO" id="GO:0016758">
    <property type="term" value="F:hexosyltransferase activity"/>
    <property type="evidence" value="ECO:0007669"/>
    <property type="project" value="UniProtKB-ARBA"/>
</dbReference>
<dbReference type="EMBL" id="LT985188">
    <property type="protein sequence ID" value="SPD88480.1"/>
    <property type="molecule type" value="Genomic_DNA"/>
</dbReference>
<keyword evidence="3" id="KW-1185">Reference proteome</keyword>
<name>A0A2N9JKD3_9ACTN</name>
<evidence type="ECO:0000259" key="1">
    <source>
        <dbReference type="Pfam" id="PF00535"/>
    </source>
</evidence>
<dbReference type="SUPFAM" id="SSF53448">
    <property type="entry name" value="Nucleotide-diphospho-sugar transferases"/>
    <property type="match status" value="1"/>
</dbReference>
<gene>
    <name evidence="2" type="ORF">MPLG2_3450</name>
</gene>
<reference evidence="2 3" key="1">
    <citation type="submission" date="2018-02" db="EMBL/GenBank/DDBJ databases">
        <authorList>
            <person name="Cohen D.B."/>
            <person name="Kent A.D."/>
        </authorList>
    </citation>
    <scope>NUCLEOTIDE SEQUENCE [LARGE SCALE GENOMIC DNA]</scope>
    <source>
        <strain evidence="2">1</strain>
    </source>
</reference>
<dbReference type="PANTHER" id="PTHR22916:SF3">
    <property type="entry name" value="UDP-GLCNAC:BETAGAL BETA-1,3-N-ACETYLGLUCOSAMINYLTRANSFERASE-LIKE PROTEIN 1"/>
    <property type="match status" value="1"/>
</dbReference>
<keyword evidence="2" id="KW-0808">Transferase</keyword>